<proteinExistence type="inferred from homology"/>
<keyword evidence="3" id="KW-0731">Sigma factor</keyword>
<dbReference type="CDD" id="cd06171">
    <property type="entry name" value="Sigma70_r4"/>
    <property type="match status" value="1"/>
</dbReference>
<sequence length="175" mass="20824">MGMNPEQHLNEIVENHYGALLRTARCYVKEQMAAEDMVQEALLKAYERFDLFKKGNNLKAWVFRIMINHCKDYLRSYTKRNVTPWEDQWLYCKEAEESNPLDIIVEREEYHQIHEAIDHLKPDYHKAVYLYYFGDLSVKQMSHVLHLNENTLKTRMKRARDHLGGEIKELAAAHS</sequence>
<dbReference type="GO" id="GO:0016987">
    <property type="term" value="F:sigma factor activity"/>
    <property type="evidence" value="ECO:0007669"/>
    <property type="project" value="UniProtKB-KW"/>
</dbReference>
<comment type="caution">
    <text evidence="7">The sequence shown here is derived from an EMBL/GenBank/DDBJ whole genome shotgun (WGS) entry which is preliminary data.</text>
</comment>
<dbReference type="PANTHER" id="PTHR43133:SF60">
    <property type="entry name" value="RNA POLYMERASE SIGMA FACTOR SIGV"/>
    <property type="match status" value="1"/>
</dbReference>
<dbReference type="InterPro" id="IPR013325">
    <property type="entry name" value="RNA_pol_sigma_r2"/>
</dbReference>
<dbReference type="InterPro" id="IPR007627">
    <property type="entry name" value="RNA_pol_sigma70_r2"/>
</dbReference>
<dbReference type="SUPFAM" id="SSF88946">
    <property type="entry name" value="Sigma2 domain of RNA polymerase sigma factors"/>
    <property type="match status" value="1"/>
</dbReference>
<dbReference type="InterPro" id="IPR013249">
    <property type="entry name" value="RNA_pol_sigma70_r4_t2"/>
</dbReference>
<keyword evidence="8" id="KW-1185">Reference proteome</keyword>
<evidence type="ECO:0000259" key="5">
    <source>
        <dbReference type="Pfam" id="PF04542"/>
    </source>
</evidence>
<evidence type="ECO:0000256" key="4">
    <source>
        <dbReference type="ARBA" id="ARBA00023163"/>
    </source>
</evidence>
<dbReference type="AlphaFoldDB" id="A0A917EZK5"/>
<dbReference type="RefSeq" id="WP_229735428.1">
    <property type="nucleotide sequence ID" value="NZ_BMEL01000005.1"/>
</dbReference>
<dbReference type="Proteomes" id="UP000660110">
    <property type="component" value="Unassembled WGS sequence"/>
</dbReference>
<evidence type="ECO:0000256" key="3">
    <source>
        <dbReference type="ARBA" id="ARBA00023082"/>
    </source>
</evidence>
<dbReference type="NCBIfam" id="TIGR02937">
    <property type="entry name" value="sigma70-ECF"/>
    <property type="match status" value="1"/>
</dbReference>
<keyword evidence="2" id="KW-0805">Transcription regulation</keyword>
<dbReference type="SUPFAM" id="SSF88659">
    <property type="entry name" value="Sigma3 and sigma4 domains of RNA polymerase sigma factors"/>
    <property type="match status" value="1"/>
</dbReference>
<dbReference type="GO" id="GO:0006352">
    <property type="term" value="P:DNA-templated transcription initiation"/>
    <property type="evidence" value="ECO:0007669"/>
    <property type="project" value="InterPro"/>
</dbReference>
<dbReference type="EMBL" id="BMEL01000005">
    <property type="protein sequence ID" value="GGF33998.1"/>
    <property type="molecule type" value="Genomic_DNA"/>
</dbReference>
<evidence type="ECO:0000256" key="2">
    <source>
        <dbReference type="ARBA" id="ARBA00023015"/>
    </source>
</evidence>
<evidence type="ECO:0000313" key="7">
    <source>
        <dbReference type="EMBL" id="GGF33998.1"/>
    </source>
</evidence>
<name>A0A917EZK5_HALAA</name>
<reference evidence="7" key="1">
    <citation type="journal article" date="2014" name="Int. J. Syst. Evol. Microbiol.">
        <title>Complete genome sequence of Corynebacterium casei LMG S-19264T (=DSM 44701T), isolated from a smear-ripened cheese.</title>
        <authorList>
            <consortium name="US DOE Joint Genome Institute (JGI-PGF)"/>
            <person name="Walter F."/>
            <person name="Albersmeier A."/>
            <person name="Kalinowski J."/>
            <person name="Ruckert C."/>
        </authorList>
    </citation>
    <scope>NUCLEOTIDE SEQUENCE</scope>
    <source>
        <strain evidence="7">CGMCC 1.12153</strain>
    </source>
</reference>
<dbReference type="GO" id="GO:0003677">
    <property type="term" value="F:DNA binding"/>
    <property type="evidence" value="ECO:0007669"/>
    <property type="project" value="InterPro"/>
</dbReference>
<feature type="domain" description="RNA polymerase sigma factor 70 region 4 type 2" evidence="6">
    <location>
        <begin position="111"/>
        <end position="163"/>
    </location>
</feature>
<dbReference type="Gene3D" id="1.10.10.10">
    <property type="entry name" value="Winged helix-like DNA-binding domain superfamily/Winged helix DNA-binding domain"/>
    <property type="match status" value="1"/>
</dbReference>
<comment type="similarity">
    <text evidence="1">Belongs to the sigma-70 factor family. ECF subfamily.</text>
</comment>
<dbReference type="Gene3D" id="1.10.1740.10">
    <property type="match status" value="1"/>
</dbReference>
<evidence type="ECO:0000313" key="8">
    <source>
        <dbReference type="Proteomes" id="UP000660110"/>
    </source>
</evidence>
<keyword evidence="4" id="KW-0804">Transcription</keyword>
<dbReference type="Pfam" id="PF08281">
    <property type="entry name" value="Sigma70_r4_2"/>
    <property type="match status" value="1"/>
</dbReference>
<organism evidence="7 8">
    <name type="scientific">Halobacillus andaensis</name>
    <dbReference type="NCBI Taxonomy" id="1176239"/>
    <lineage>
        <taxon>Bacteria</taxon>
        <taxon>Bacillati</taxon>
        <taxon>Bacillota</taxon>
        <taxon>Bacilli</taxon>
        <taxon>Bacillales</taxon>
        <taxon>Bacillaceae</taxon>
        <taxon>Halobacillus</taxon>
    </lineage>
</organism>
<reference evidence="7" key="2">
    <citation type="submission" date="2020-09" db="EMBL/GenBank/DDBJ databases">
        <authorList>
            <person name="Sun Q."/>
            <person name="Zhou Y."/>
        </authorList>
    </citation>
    <scope>NUCLEOTIDE SEQUENCE</scope>
    <source>
        <strain evidence="7">CGMCC 1.12153</strain>
    </source>
</reference>
<accession>A0A917EZK5</accession>
<protein>
    <submittedName>
        <fullName evidence="7">RNA polymerase subunit sigma</fullName>
    </submittedName>
</protein>
<dbReference type="InterPro" id="IPR039425">
    <property type="entry name" value="RNA_pol_sigma-70-like"/>
</dbReference>
<dbReference type="PANTHER" id="PTHR43133">
    <property type="entry name" value="RNA POLYMERASE ECF-TYPE SIGMA FACTO"/>
    <property type="match status" value="1"/>
</dbReference>
<gene>
    <name evidence="7" type="ORF">GCM10010954_36310</name>
</gene>
<evidence type="ECO:0000256" key="1">
    <source>
        <dbReference type="ARBA" id="ARBA00010641"/>
    </source>
</evidence>
<dbReference type="InterPro" id="IPR014284">
    <property type="entry name" value="RNA_pol_sigma-70_dom"/>
</dbReference>
<dbReference type="Pfam" id="PF04542">
    <property type="entry name" value="Sigma70_r2"/>
    <property type="match status" value="1"/>
</dbReference>
<evidence type="ECO:0000259" key="6">
    <source>
        <dbReference type="Pfam" id="PF08281"/>
    </source>
</evidence>
<feature type="domain" description="RNA polymerase sigma-70 region 2" evidence="5">
    <location>
        <begin position="13"/>
        <end position="78"/>
    </location>
</feature>
<dbReference type="InterPro" id="IPR036388">
    <property type="entry name" value="WH-like_DNA-bd_sf"/>
</dbReference>
<dbReference type="InterPro" id="IPR013324">
    <property type="entry name" value="RNA_pol_sigma_r3/r4-like"/>
</dbReference>